<evidence type="ECO:0000313" key="2">
    <source>
        <dbReference type="EMBL" id="PUA80404.1"/>
    </source>
</evidence>
<dbReference type="Proteomes" id="UP000244867">
    <property type="component" value="Unassembled WGS sequence"/>
</dbReference>
<name>A0A2R7YVR4_9ACTN</name>
<dbReference type="InterPro" id="IPR017520">
    <property type="entry name" value="CHP03086"/>
</dbReference>
<gene>
    <name evidence="2" type="ORF">C7S10_14880</name>
</gene>
<dbReference type="GO" id="GO:0046872">
    <property type="term" value="F:metal ion binding"/>
    <property type="evidence" value="ECO:0007669"/>
    <property type="project" value="InterPro"/>
</dbReference>
<sequence>MTETADKFMQRADAFGAILDRVDGAGEQPWDAPTPCDDWSVRDVVEHAIETERDFLTRQDLEPGPAPDLGDLPAAWRRHAAGVAEVLGRDGVAEREYDGYFGRTTIADTMADFYGWDLVIHGSDVARATGQPWSISEEEAASLHATADSWGDALYSEGVCTAAVPVPDDASATDRLLARLGRDPQWDAARV</sequence>
<comment type="caution">
    <text evidence="2">The sequence shown here is derived from an EMBL/GenBank/DDBJ whole genome shotgun (WGS) entry which is preliminary data.</text>
</comment>
<feature type="domain" description="Mycothiol-dependent maleylpyruvate isomerase metal-binding" evidence="1">
    <location>
        <begin position="14"/>
        <end position="95"/>
    </location>
</feature>
<dbReference type="InterPro" id="IPR017517">
    <property type="entry name" value="Maleyloyr_isom"/>
</dbReference>
<accession>A0A2R7YVR4</accession>
<dbReference type="InterPro" id="IPR024344">
    <property type="entry name" value="MDMPI_metal-binding"/>
</dbReference>
<dbReference type="InterPro" id="IPR034660">
    <property type="entry name" value="DinB/YfiT-like"/>
</dbReference>
<dbReference type="AlphaFoldDB" id="A0A2R7YVR4"/>
<dbReference type="EMBL" id="PYXZ01000006">
    <property type="protein sequence ID" value="PUA80404.1"/>
    <property type="molecule type" value="Genomic_DNA"/>
</dbReference>
<dbReference type="SUPFAM" id="SSF109854">
    <property type="entry name" value="DinB/YfiT-like putative metalloenzymes"/>
    <property type="match status" value="1"/>
</dbReference>
<keyword evidence="3" id="KW-1185">Reference proteome</keyword>
<organism evidence="2 3">
    <name type="scientific">Nocardioides currus</name>
    <dbReference type="NCBI Taxonomy" id="2133958"/>
    <lineage>
        <taxon>Bacteria</taxon>
        <taxon>Bacillati</taxon>
        <taxon>Actinomycetota</taxon>
        <taxon>Actinomycetes</taxon>
        <taxon>Propionibacteriales</taxon>
        <taxon>Nocardioidaceae</taxon>
        <taxon>Nocardioides</taxon>
    </lineage>
</organism>
<dbReference type="NCBIfam" id="TIGR03086">
    <property type="entry name" value="TIGR03086 family metal-binding protein"/>
    <property type="match status" value="1"/>
</dbReference>
<evidence type="ECO:0000259" key="1">
    <source>
        <dbReference type="Pfam" id="PF11716"/>
    </source>
</evidence>
<protein>
    <submittedName>
        <fullName evidence="2">TIGR03086 family protein</fullName>
    </submittedName>
</protein>
<dbReference type="RefSeq" id="WP_108345212.1">
    <property type="nucleotide sequence ID" value="NZ_PYXZ01000006.1"/>
</dbReference>
<dbReference type="Pfam" id="PF11716">
    <property type="entry name" value="MDMPI_N"/>
    <property type="match status" value="1"/>
</dbReference>
<dbReference type="OrthoDB" id="5185819at2"/>
<dbReference type="NCBIfam" id="TIGR03083">
    <property type="entry name" value="maleylpyruvate isomerase family mycothiol-dependent enzyme"/>
    <property type="match status" value="1"/>
</dbReference>
<dbReference type="Gene3D" id="1.20.120.450">
    <property type="entry name" value="dinb family like domain"/>
    <property type="match status" value="1"/>
</dbReference>
<proteinExistence type="predicted"/>
<evidence type="ECO:0000313" key="3">
    <source>
        <dbReference type="Proteomes" id="UP000244867"/>
    </source>
</evidence>
<reference evidence="2 3" key="1">
    <citation type="submission" date="2018-03" db="EMBL/GenBank/DDBJ databases">
        <authorList>
            <person name="Keele B.F."/>
        </authorList>
    </citation>
    <scope>NUCLEOTIDE SEQUENCE [LARGE SCALE GENOMIC DNA]</scope>
    <source>
        <strain evidence="2 3">IB-3</strain>
    </source>
</reference>